<reference evidence="2" key="1">
    <citation type="submission" date="2021-11" db="EMBL/GenBank/DDBJ databases">
        <authorList>
            <person name="Schell T."/>
        </authorList>
    </citation>
    <scope>NUCLEOTIDE SEQUENCE</scope>
    <source>
        <strain evidence="2">M5</strain>
    </source>
</reference>
<evidence type="ECO:0008006" key="4">
    <source>
        <dbReference type="Google" id="ProtNLM"/>
    </source>
</evidence>
<evidence type="ECO:0000256" key="1">
    <source>
        <dbReference type="SAM" id="MobiDB-lite"/>
    </source>
</evidence>
<gene>
    <name evidence="2" type="ORF">DGAL_LOCUS3325</name>
</gene>
<comment type="caution">
    <text evidence="2">The sequence shown here is derived from an EMBL/GenBank/DDBJ whole genome shotgun (WGS) entry which is preliminary data.</text>
</comment>
<sequence length="232" mass="26543">MSVETVEPSPSTSKDDSIDFQPPKNLIDFIVSDMNALRIVEKEGFRSLLEGLVGKLKVKKRTFFTEKLKRDFSNSKTALCLALENATDVCTTADMWTAHRRSYIGMTAHWKGEDLKRRSACLAIRRVKDRHTFDVIAKIINDIHKEFNIVDKVNVMITDSGSNFLKAFKVFGGNEQTEDQDNLQNYEYGDCEDDDDVVFIDLDQIFQEHRAQEQTVENEDADSSDEDSENLE</sequence>
<dbReference type="PANTHER" id="PTHR47501">
    <property type="entry name" value="TRANSPOSASE-RELATED"/>
    <property type="match status" value="1"/>
</dbReference>
<dbReference type="Proteomes" id="UP000789390">
    <property type="component" value="Unassembled WGS sequence"/>
</dbReference>
<accession>A0A8J2RH12</accession>
<dbReference type="PANTHER" id="PTHR47501:SF8">
    <property type="match status" value="1"/>
</dbReference>
<feature type="region of interest" description="Disordered" evidence="1">
    <location>
        <begin position="210"/>
        <end position="232"/>
    </location>
</feature>
<dbReference type="AlphaFoldDB" id="A0A8J2RH12"/>
<name>A0A8J2RH12_9CRUS</name>
<proteinExistence type="predicted"/>
<organism evidence="2 3">
    <name type="scientific">Daphnia galeata</name>
    <dbReference type="NCBI Taxonomy" id="27404"/>
    <lineage>
        <taxon>Eukaryota</taxon>
        <taxon>Metazoa</taxon>
        <taxon>Ecdysozoa</taxon>
        <taxon>Arthropoda</taxon>
        <taxon>Crustacea</taxon>
        <taxon>Branchiopoda</taxon>
        <taxon>Diplostraca</taxon>
        <taxon>Cladocera</taxon>
        <taxon>Anomopoda</taxon>
        <taxon>Daphniidae</taxon>
        <taxon>Daphnia</taxon>
    </lineage>
</organism>
<evidence type="ECO:0000313" key="2">
    <source>
        <dbReference type="EMBL" id="CAH0101028.1"/>
    </source>
</evidence>
<dbReference type="OrthoDB" id="6382074at2759"/>
<dbReference type="SUPFAM" id="SSF53098">
    <property type="entry name" value="Ribonuclease H-like"/>
    <property type="match status" value="1"/>
</dbReference>
<dbReference type="EMBL" id="CAKKLH010000049">
    <property type="protein sequence ID" value="CAH0101028.1"/>
    <property type="molecule type" value="Genomic_DNA"/>
</dbReference>
<dbReference type="InterPro" id="IPR012337">
    <property type="entry name" value="RNaseH-like_sf"/>
</dbReference>
<protein>
    <recommendedName>
        <fullName evidence="4">DUF659 domain-containing protein</fullName>
    </recommendedName>
</protein>
<evidence type="ECO:0000313" key="3">
    <source>
        <dbReference type="Proteomes" id="UP000789390"/>
    </source>
</evidence>
<feature type="compositionally biased region" description="Acidic residues" evidence="1">
    <location>
        <begin position="216"/>
        <end position="232"/>
    </location>
</feature>
<keyword evidence="3" id="KW-1185">Reference proteome</keyword>